<organism evidence="6 7">
    <name type="scientific">Brachyspira hampsonii 30446</name>
    <dbReference type="NCBI Taxonomy" id="1289135"/>
    <lineage>
        <taxon>Bacteria</taxon>
        <taxon>Pseudomonadati</taxon>
        <taxon>Spirochaetota</taxon>
        <taxon>Spirochaetia</taxon>
        <taxon>Brachyspirales</taxon>
        <taxon>Brachyspiraceae</taxon>
        <taxon>Brachyspira</taxon>
    </lineage>
</organism>
<dbReference type="PANTHER" id="PTHR14226">
    <property type="entry name" value="NEUROPATHY TARGET ESTERASE/SWISS CHEESE D.MELANOGASTER"/>
    <property type="match status" value="1"/>
</dbReference>
<dbReference type="EMBL" id="ALNZ01000037">
    <property type="protein sequence ID" value="EKV55807.1"/>
    <property type="molecule type" value="Genomic_DNA"/>
</dbReference>
<dbReference type="PANTHER" id="PTHR14226:SF29">
    <property type="entry name" value="NEUROPATHY TARGET ESTERASE SWS"/>
    <property type="match status" value="1"/>
</dbReference>
<evidence type="ECO:0000259" key="5">
    <source>
        <dbReference type="PROSITE" id="PS51635"/>
    </source>
</evidence>
<sequence>MKKIGLVLGGGGGRGAYHIGVWKYLIESGIYDKVSAISGTSVGALNACLMAMNNYDMAVKVWKEEIKTKILTAKKLKEYCKIDKSSIFGIFSREGLIEIIDKYIDINLLSNYHFNIYASCTEYNALFFIKSKYFKLNGNSNEIIKKILLATSALVGVFPTEKIDNKFYLDGCYTDDCPIEPLYLYENCTDIIVIHLDYKKPVKKKDNVNIYEMYPSKDLGNFFYGVLDFSPKGAERRIEQGYNDAQNYFKDLSTLQ</sequence>
<dbReference type="Proteomes" id="UP000011663">
    <property type="component" value="Unassembled WGS sequence"/>
</dbReference>
<evidence type="ECO:0000256" key="3">
    <source>
        <dbReference type="ARBA" id="ARBA00023098"/>
    </source>
</evidence>
<evidence type="ECO:0000313" key="7">
    <source>
        <dbReference type="Proteomes" id="UP000011663"/>
    </source>
</evidence>
<evidence type="ECO:0000256" key="4">
    <source>
        <dbReference type="PROSITE-ProRule" id="PRU01161"/>
    </source>
</evidence>
<accession>A0A2U4F0P5</accession>
<dbReference type="Pfam" id="PF01734">
    <property type="entry name" value="Patatin"/>
    <property type="match status" value="1"/>
</dbReference>
<dbReference type="InterPro" id="IPR016035">
    <property type="entry name" value="Acyl_Trfase/lysoPLipase"/>
</dbReference>
<feature type="short sequence motif" description="GXSXG" evidence="4">
    <location>
        <begin position="39"/>
        <end position="43"/>
    </location>
</feature>
<comment type="caution">
    <text evidence="4">Lacks conserved residue(s) required for the propagation of feature annotation.</text>
</comment>
<dbReference type="OrthoDB" id="9770965at2"/>
<dbReference type="GO" id="GO:0016787">
    <property type="term" value="F:hydrolase activity"/>
    <property type="evidence" value="ECO:0007669"/>
    <property type="project" value="UniProtKB-UniRule"/>
</dbReference>
<feature type="active site" description="Proton acceptor" evidence="4">
    <location>
        <position position="170"/>
    </location>
</feature>
<evidence type="ECO:0000313" key="6">
    <source>
        <dbReference type="EMBL" id="EKV55807.1"/>
    </source>
</evidence>
<dbReference type="InterPro" id="IPR050301">
    <property type="entry name" value="NTE"/>
</dbReference>
<dbReference type="RefSeq" id="WP_008726210.1">
    <property type="nucleotide sequence ID" value="NZ_JH994111.1"/>
</dbReference>
<dbReference type="AlphaFoldDB" id="A0A2U4F0P5"/>
<feature type="active site" description="Nucleophile" evidence="4">
    <location>
        <position position="41"/>
    </location>
</feature>
<reference evidence="6 7" key="1">
    <citation type="submission" date="2012-07" db="EMBL/GenBank/DDBJ databases">
        <title>Genome sequence of Brachyspira sp. 30446, isolated from a pig with mucohaemorrhagic colitis.</title>
        <authorList>
            <person name="Rubin J.E."/>
            <person name="Fernando C."/>
            <person name="Harding J.C.S."/>
            <person name="Hill J.E."/>
        </authorList>
    </citation>
    <scope>NUCLEOTIDE SEQUENCE [LARGE SCALE GENOMIC DNA]</scope>
    <source>
        <strain evidence="6 7">30446</strain>
    </source>
</reference>
<keyword evidence="3 4" id="KW-0443">Lipid metabolism</keyword>
<gene>
    <name evidence="6" type="ORF">A966_13180</name>
</gene>
<proteinExistence type="predicted"/>
<dbReference type="Gene3D" id="3.40.1090.10">
    <property type="entry name" value="Cytosolic phospholipase A2 catalytic domain"/>
    <property type="match status" value="1"/>
</dbReference>
<feature type="short sequence motif" description="GXGXXG" evidence="4">
    <location>
        <begin position="10"/>
        <end position="15"/>
    </location>
</feature>
<dbReference type="GO" id="GO:0016042">
    <property type="term" value="P:lipid catabolic process"/>
    <property type="evidence" value="ECO:0007669"/>
    <property type="project" value="UniProtKB-UniRule"/>
</dbReference>
<comment type="caution">
    <text evidence="6">The sequence shown here is derived from an EMBL/GenBank/DDBJ whole genome shotgun (WGS) entry which is preliminary data.</text>
</comment>
<evidence type="ECO:0000256" key="2">
    <source>
        <dbReference type="ARBA" id="ARBA00022963"/>
    </source>
</evidence>
<dbReference type="STRING" id="1289135.A966_13180"/>
<name>A0A2U4F0P5_9SPIR</name>
<dbReference type="SUPFAM" id="SSF52151">
    <property type="entry name" value="FabD/lysophospholipase-like"/>
    <property type="match status" value="1"/>
</dbReference>
<dbReference type="InterPro" id="IPR002641">
    <property type="entry name" value="PNPLA_dom"/>
</dbReference>
<keyword evidence="2 4" id="KW-0442">Lipid degradation</keyword>
<protein>
    <submittedName>
        <fullName evidence="6">Patatin-like phospholipase family protein</fullName>
    </submittedName>
</protein>
<feature type="domain" description="PNPLA" evidence="5">
    <location>
        <begin position="6"/>
        <end position="183"/>
    </location>
</feature>
<keyword evidence="1 4" id="KW-0378">Hydrolase</keyword>
<evidence type="ECO:0000256" key="1">
    <source>
        <dbReference type="ARBA" id="ARBA00022801"/>
    </source>
</evidence>
<dbReference type="GeneID" id="66489031"/>
<dbReference type="PROSITE" id="PS51635">
    <property type="entry name" value="PNPLA"/>
    <property type="match status" value="1"/>
</dbReference>